<proteinExistence type="predicted"/>
<reference evidence="1 2" key="1">
    <citation type="submission" date="2015-04" db="EMBL/GenBank/DDBJ databases">
        <title>The draft genome sequence of Fusarium langsethiae, a T-2/HT-2 mycotoxin producer.</title>
        <authorList>
            <person name="Lysoe E."/>
            <person name="Divon H.H."/>
            <person name="Terzi V."/>
            <person name="Orru L."/>
            <person name="Lamontanara A."/>
            <person name="Kolseth A.-K."/>
            <person name="Frandsen R.J."/>
            <person name="Nielsen K."/>
            <person name="Thrane U."/>
        </authorList>
    </citation>
    <scope>NUCLEOTIDE SEQUENCE [LARGE SCALE GENOMIC DNA]</scope>
    <source>
        <strain evidence="1 2">Fl201059</strain>
    </source>
</reference>
<dbReference type="Proteomes" id="UP000037904">
    <property type="component" value="Unassembled WGS sequence"/>
</dbReference>
<name>A0A0M9EWD1_FUSLA</name>
<dbReference type="PANTHER" id="PTHR43433">
    <property type="entry name" value="HYDROLASE, ALPHA/BETA FOLD FAMILY PROTEIN"/>
    <property type="match status" value="1"/>
</dbReference>
<organism evidence="1 2">
    <name type="scientific">Fusarium langsethiae</name>
    <dbReference type="NCBI Taxonomy" id="179993"/>
    <lineage>
        <taxon>Eukaryota</taxon>
        <taxon>Fungi</taxon>
        <taxon>Dikarya</taxon>
        <taxon>Ascomycota</taxon>
        <taxon>Pezizomycotina</taxon>
        <taxon>Sordariomycetes</taxon>
        <taxon>Hypocreomycetidae</taxon>
        <taxon>Hypocreales</taxon>
        <taxon>Nectriaceae</taxon>
        <taxon>Fusarium</taxon>
    </lineage>
</organism>
<dbReference type="SUPFAM" id="SSF53474">
    <property type="entry name" value="alpha/beta-Hydrolases"/>
    <property type="match status" value="1"/>
</dbReference>
<protein>
    <submittedName>
        <fullName evidence="1">Uncharacterized protein</fullName>
    </submittedName>
</protein>
<dbReference type="PANTHER" id="PTHR43433:SF10">
    <property type="entry name" value="AB HYDROLASE-1 DOMAIN-CONTAINING PROTEIN"/>
    <property type="match status" value="1"/>
</dbReference>
<gene>
    <name evidence="1" type="ORF">FLAG1_06071</name>
</gene>
<keyword evidence="2" id="KW-1185">Reference proteome</keyword>
<comment type="caution">
    <text evidence="1">The sequence shown here is derived from an EMBL/GenBank/DDBJ whole genome shotgun (WGS) entry which is preliminary data.</text>
</comment>
<dbReference type="InterPro" id="IPR050471">
    <property type="entry name" value="AB_hydrolase"/>
</dbReference>
<accession>A0A0M9EWD1</accession>
<evidence type="ECO:0000313" key="2">
    <source>
        <dbReference type="Proteomes" id="UP000037904"/>
    </source>
</evidence>
<dbReference type="AlphaFoldDB" id="A0A0M9EWD1"/>
<dbReference type="InterPro" id="IPR029058">
    <property type="entry name" value="AB_hydrolase_fold"/>
</dbReference>
<dbReference type="Gene3D" id="3.40.50.1820">
    <property type="entry name" value="alpha/beta hydrolase"/>
    <property type="match status" value="1"/>
</dbReference>
<dbReference type="OrthoDB" id="294702at2759"/>
<evidence type="ECO:0000313" key="1">
    <source>
        <dbReference type="EMBL" id="KPA41032.1"/>
    </source>
</evidence>
<dbReference type="EMBL" id="JXCE01000110">
    <property type="protein sequence ID" value="KPA41032.1"/>
    <property type="molecule type" value="Genomic_DNA"/>
</dbReference>
<sequence length="356" mass="39555">MAAQQEIDPQTFIKDPRFSQTFHLPPDPSDDRTTAIRVKYADYGYRNLSNPQQENVLLFFAPLCASRIIHCAKDELAKKHRVRIVAMDRPGFGGTDAVKLEKRAILCRKMTLALLKHLGIEKVSVACHSGGTVYALDMLLHHPEILHPGHSYMAVGAPWILPSRSNIWSMSFVKVLPVGMMAQADKAIGFFNNTLGPAFTSSVGFSQLFTTPTPVNPEEDTEFSKFEESLEPSLFKFVHAESIEGFSDESLFLMQKISGVPGFGDWLDYDDLVPKLVSALRECGRQLTIDVFYAETDSMIGAPGTAGPEWMNACWKGEHVGDTISYNAKTIKGADHNTIWSIRRGVPEEVFKKLSG</sequence>